<sequence>MLKIAVLFTLVAVTIAGVIHEYSGDHAGGEGQHYETEHHHEVNHKNAESHQSVKFIHFHAVPVYVKKEDQKYLHHPVEIGSNKHKLKLIHPETEHAKGHGLTLENHSEHQSHKVEYPHEEHHVASEGGAHEQSYEVQPEFDFAAYEAAHH</sequence>
<feature type="chain" id="PRO_5009619090" evidence="2">
    <location>
        <begin position="17"/>
        <end position="150"/>
    </location>
</feature>
<accession>A0A1J1IA85</accession>
<feature type="region of interest" description="Disordered" evidence="1">
    <location>
        <begin position="104"/>
        <end position="132"/>
    </location>
</feature>
<name>A0A1J1IA85_9DIPT</name>
<dbReference type="AlphaFoldDB" id="A0A1J1IA85"/>
<evidence type="ECO:0000313" key="4">
    <source>
        <dbReference type="Proteomes" id="UP000183832"/>
    </source>
</evidence>
<keyword evidence="4" id="KW-1185">Reference proteome</keyword>
<feature type="compositionally biased region" description="Basic and acidic residues" evidence="1">
    <location>
        <begin position="105"/>
        <end position="132"/>
    </location>
</feature>
<gene>
    <name evidence="3" type="primary">putative pupal cuticle protein</name>
    <name evidence="3" type="ORF">CLUMA_CG010596</name>
</gene>
<dbReference type="EMBL" id="CVRI01000047">
    <property type="protein sequence ID" value="CRK97199.1"/>
    <property type="molecule type" value="Genomic_DNA"/>
</dbReference>
<dbReference type="OrthoDB" id="8123082at2759"/>
<dbReference type="Proteomes" id="UP000183832">
    <property type="component" value="Unassembled WGS sequence"/>
</dbReference>
<proteinExistence type="predicted"/>
<evidence type="ECO:0000256" key="1">
    <source>
        <dbReference type="SAM" id="MobiDB-lite"/>
    </source>
</evidence>
<feature type="signal peptide" evidence="2">
    <location>
        <begin position="1"/>
        <end position="16"/>
    </location>
</feature>
<evidence type="ECO:0000256" key="2">
    <source>
        <dbReference type="SAM" id="SignalP"/>
    </source>
</evidence>
<protein>
    <submittedName>
        <fullName evidence="3">CLUMA_CG010596, isoform A</fullName>
    </submittedName>
</protein>
<keyword evidence="2" id="KW-0732">Signal</keyword>
<evidence type="ECO:0000313" key="3">
    <source>
        <dbReference type="EMBL" id="CRK97199.1"/>
    </source>
</evidence>
<organism evidence="3 4">
    <name type="scientific">Clunio marinus</name>
    <dbReference type="NCBI Taxonomy" id="568069"/>
    <lineage>
        <taxon>Eukaryota</taxon>
        <taxon>Metazoa</taxon>
        <taxon>Ecdysozoa</taxon>
        <taxon>Arthropoda</taxon>
        <taxon>Hexapoda</taxon>
        <taxon>Insecta</taxon>
        <taxon>Pterygota</taxon>
        <taxon>Neoptera</taxon>
        <taxon>Endopterygota</taxon>
        <taxon>Diptera</taxon>
        <taxon>Nematocera</taxon>
        <taxon>Chironomoidea</taxon>
        <taxon>Chironomidae</taxon>
        <taxon>Clunio</taxon>
    </lineage>
</organism>
<reference evidence="3 4" key="1">
    <citation type="submission" date="2015-04" db="EMBL/GenBank/DDBJ databases">
        <authorList>
            <person name="Syromyatnikov M.Y."/>
            <person name="Popov V.N."/>
        </authorList>
    </citation>
    <scope>NUCLEOTIDE SEQUENCE [LARGE SCALE GENOMIC DNA]</scope>
</reference>